<feature type="domain" description="Phosphotyrosine protein phosphatase I" evidence="2">
    <location>
        <begin position="20"/>
        <end position="216"/>
    </location>
</feature>
<accession>A0A512PGP2</accession>
<evidence type="ECO:0000256" key="1">
    <source>
        <dbReference type="ARBA" id="ARBA00013064"/>
    </source>
</evidence>
<dbReference type="Proteomes" id="UP000321798">
    <property type="component" value="Unassembled WGS sequence"/>
</dbReference>
<proteinExistence type="predicted"/>
<dbReference type="InterPro" id="IPR050438">
    <property type="entry name" value="LMW_PTPase"/>
</dbReference>
<dbReference type="InterPro" id="IPR023485">
    <property type="entry name" value="Ptyr_pPase"/>
</dbReference>
<keyword evidence="4" id="KW-1185">Reference proteome</keyword>
<gene>
    <name evidence="3" type="ORF">CSO01_30810</name>
</gene>
<dbReference type="EC" id="3.1.3.48" evidence="1"/>
<evidence type="ECO:0000259" key="2">
    <source>
        <dbReference type="SMART" id="SM00226"/>
    </source>
</evidence>
<comment type="caution">
    <text evidence="3">The sequence shown here is derived from an EMBL/GenBank/DDBJ whole genome shotgun (WGS) entry which is preliminary data.</text>
</comment>
<protein>
    <recommendedName>
        <fullName evidence="1">protein-tyrosine-phosphatase</fullName>
        <ecNumber evidence="1">3.1.3.48</ecNumber>
    </recommendedName>
</protein>
<evidence type="ECO:0000313" key="3">
    <source>
        <dbReference type="EMBL" id="GEP70366.1"/>
    </source>
</evidence>
<dbReference type="InterPro" id="IPR036196">
    <property type="entry name" value="Ptyr_pPase_sf"/>
</dbReference>
<sequence length="219" mass="22802">MSHGPGIMARVTPSDVPAPFRVLAVCTGNVCRSPAVERLLAARLGAPYRRPAGPGGARRGLLPAVEVASAGTGAVSGAPMTDRMASLLLEHGCDPTGFVARQVTPGMLRGTDLVLALTAQHRSAVIRLEPGAAVRTFTVRELARLLLDLDPADLPGAGATTADRLRAVVPLAAARRRAVPPRPEDDDVIDPYLGTDAQYRTAFAQLAPAVLEIAGAARR</sequence>
<dbReference type="SMART" id="SM00226">
    <property type="entry name" value="LMWPc"/>
    <property type="match status" value="1"/>
</dbReference>
<dbReference type="Gene3D" id="3.40.50.2300">
    <property type="match status" value="1"/>
</dbReference>
<dbReference type="PANTHER" id="PTHR11717:SF7">
    <property type="entry name" value="LOW MOLECULAR WEIGHT PHOSPHOTYROSINE PROTEIN PHOSPHATASE"/>
    <property type="match status" value="1"/>
</dbReference>
<dbReference type="EMBL" id="BKAL01000013">
    <property type="protein sequence ID" value="GEP70366.1"/>
    <property type="molecule type" value="Genomic_DNA"/>
</dbReference>
<dbReference type="AlphaFoldDB" id="A0A512PGP2"/>
<name>A0A512PGP2_9CELL</name>
<dbReference type="PANTHER" id="PTHR11717">
    <property type="entry name" value="LOW MOLECULAR WEIGHT PROTEIN TYROSINE PHOSPHATASE"/>
    <property type="match status" value="1"/>
</dbReference>
<dbReference type="GO" id="GO:0004725">
    <property type="term" value="F:protein tyrosine phosphatase activity"/>
    <property type="evidence" value="ECO:0007669"/>
    <property type="project" value="UniProtKB-EC"/>
</dbReference>
<evidence type="ECO:0000313" key="4">
    <source>
        <dbReference type="Proteomes" id="UP000321798"/>
    </source>
</evidence>
<reference evidence="3 4" key="1">
    <citation type="submission" date="2019-07" db="EMBL/GenBank/DDBJ databases">
        <title>Whole genome shotgun sequence of Cellulomonas soli NBRC 109434.</title>
        <authorList>
            <person name="Hosoyama A."/>
            <person name="Uohara A."/>
            <person name="Ohji S."/>
            <person name="Ichikawa N."/>
        </authorList>
    </citation>
    <scope>NUCLEOTIDE SEQUENCE [LARGE SCALE GENOMIC DNA]</scope>
    <source>
        <strain evidence="3 4">NBRC 109434</strain>
    </source>
</reference>
<dbReference type="SUPFAM" id="SSF52788">
    <property type="entry name" value="Phosphotyrosine protein phosphatases I"/>
    <property type="match status" value="1"/>
</dbReference>
<organism evidence="3 4">
    <name type="scientific">Cellulomonas soli</name>
    <dbReference type="NCBI Taxonomy" id="931535"/>
    <lineage>
        <taxon>Bacteria</taxon>
        <taxon>Bacillati</taxon>
        <taxon>Actinomycetota</taxon>
        <taxon>Actinomycetes</taxon>
        <taxon>Micrococcales</taxon>
        <taxon>Cellulomonadaceae</taxon>
        <taxon>Cellulomonas</taxon>
    </lineage>
</organism>
<dbReference type="Pfam" id="PF01451">
    <property type="entry name" value="LMWPc"/>
    <property type="match status" value="1"/>
</dbReference>